<evidence type="ECO:0000313" key="3">
    <source>
        <dbReference type="Proteomes" id="UP000092321"/>
    </source>
</evidence>
<keyword evidence="3" id="KW-1185">Reference proteome</keyword>
<accession>A0A1B7T783</accession>
<dbReference type="EMBL" id="LXPE01000565">
    <property type="protein sequence ID" value="OBA24575.1"/>
    <property type="molecule type" value="Genomic_DNA"/>
</dbReference>
<organism evidence="2 3">
    <name type="scientific">Hanseniaspora valbyensis NRRL Y-1626</name>
    <dbReference type="NCBI Taxonomy" id="766949"/>
    <lineage>
        <taxon>Eukaryota</taxon>
        <taxon>Fungi</taxon>
        <taxon>Dikarya</taxon>
        <taxon>Ascomycota</taxon>
        <taxon>Saccharomycotina</taxon>
        <taxon>Saccharomycetes</taxon>
        <taxon>Saccharomycodales</taxon>
        <taxon>Saccharomycodaceae</taxon>
        <taxon>Hanseniaspora</taxon>
    </lineage>
</organism>
<feature type="compositionally biased region" description="Polar residues" evidence="1">
    <location>
        <begin position="1"/>
        <end position="19"/>
    </location>
</feature>
<dbReference type="Proteomes" id="UP000092321">
    <property type="component" value="Unassembled WGS sequence"/>
</dbReference>
<reference evidence="3" key="1">
    <citation type="journal article" date="2016" name="Proc. Natl. Acad. Sci. U.S.A.">
        <title>Comparative genomics of biotechnologically important yeasts.</title>
        <authorList>
            <person name="Riley R."/>
            <person name="Haridas S."/>
            <person name="Wolfe K.H."/>
            <person name="Lopes M.R."/>
            <person name="Hittinger C.T."/>
            <person name="Goeker M."/>
            <person name="Salamov A.A."/>
            <person name="Wisecaver J.H."/>
            <person name="Long T.M."/>
            <person name="Calvey C.H."/>
            <person name="Aerts A.L."/>
            <person name="Barry K.W."/>
            <person name="Choi C."/>
            <person name="Clum A."/>
            <person name="Coughlan A.Y."/>
            <person name="Deshpande S."/>
            <person name="Douglass A.P."/>
            <person name="Hanson S.J."/>
            <person name="Klenk H.-P."/>
            <person name="LaButti K.M."/>
            <person name="Lapidus A."/>
            <person name="Lindquist E.A."/>
            <person name="Lipzen A.M."/>
            <person name="Meier-Kolthoff J.P."/>
            <person name="Ohm R.A."/>
            <person name="Otillar R.P."/>
            <person name="Pangilinan J.L."/>
            <person name="Peng Y."/>
            <person name="Rokas A."/>
            <person name="Rosa C.A."/>
            <person name="Scheuner C."/>
            <person name="Sibirny A.A."/>
            <person name="Slot J.C."/>
            <person name="Stielow J.B."/>
            <person name="Sun H."/>
            <person name="Kurtzman C.P."/>
            <person name="Blackwell M."/>
            <person name="Grigoriev I.V."/>
            <person name="Jeffries T.W."/>
        </authorList>
    </citation>
    <scope>NUCLEOTIDE SEQUENCE [LARGE SCALE GENOMIC DNA]</scope>
    <source>
        <strain evidence="3">NRRL Y-1626</strain>
    </source>
</reference>
<evidence type="ECO:0000313" key="2">
    <source>
        <dbReference type="EMBL" id="OBA24575.1"/>
    </source>
</evidence>
<sequence length="329" mass="37965">MVNNYYRTPKNNAVNNSPKPKTHDLTPSPLSLAQELSNMSTSLSKQFKEINNTLLKFKDNVNNIEINNSITATSSLSNMSGSTIADETSDLFDDFEDYSFKTIDPSVLLNAKYFQNNMTEPYSFQLINFFIKLLQDNTSSGSPIGLINYQIFRDSVYAKQINLNHDYTIIYFIESDNSDSVTNNNNYYNHIKHHYICLIDKINFNIHIINPLNNYSVSNDVINLKLLLDTSFKTNKYTIRIAHVPISKKIYNSGSHTLLNIYSLMSDIKKFVNNFNLKGNDQFDFFIPDNDMIRQQSFTVLAYILQNAVNTPELAFFKVYNDYLRNLKI</sequence>
<evidence type="ECO:0000256" key="1">
    <source>
        <dbReference type="SAM" id="MobiDB-lite"/>
    </source>
</evidence>
<proteinExistence type="predicted"/>
<name>A0A1B7T783_9ASCO</name>
<protein>
    <submittedName>
        <fullName evidence="2">Uncharacterized protein</fullName>
    </submittedName>
</protein>
<gene>
    <name evidence="2" type="ORF">HANVADRAFT_54394</name>
</gene>
<comment type="caution">
    <text evidence="2">The sequence shown here is derived from an EMBL/GenBank/DDBJ whole genome shotgun (WGS) entry which is preliminary data.</text>
</comment>
<dbReference type="OrthoDB" id="3972180at2759"/>
<dbReference type="AlphaFoldDB" id="A0A1B7T783"/>
<feature type="region of interest" description="Disordered" evidence="1">
    <location>
        <begin position="1"/>
        <end position="28"/>
    </location>
</feature>